<evidence type="ECO:0000313" key="4">
    <source>
        <dbReference type="Proteomes" id="UP001153292"/>
    </source>
</evidence>
<feature type="region of interest" description="Disordered" evidence="1">
    <location>
        <begin position="68"/>
        <end position="98"/>
    </location>
</feature>
<feature type="region of interest" description="Disordered" evidence="1">
    <location>
        <begin position="109"/>
        <end position="128"/>
    </location>
</feature>
<proteinExistence type="predicted"/>
<sequence length="574" mass="65925">MNYSDGFVEAGSSKQPYQHTYNLWENSAYYDINDLSARNLVVKESVEPCSSSEEDVKVERDAKNRRIISKESLYKEPPSDEDEQSVEPENNLQPEASDWTSQYWKKAGRDTNITSPNVQNKQQPKSNKIHKKLNKALSQPLKIDKAASMMAKMGWQGGALGRTGTGIVEPIAPNTEYATRATTGFGQPELKLKPRQKPIAKNKPMQKHMKKKLRKSNFKINVLLHILDFVKNDYEIEVMFASNLASFERKKIHDIVEEVVNAETIVAMAADSIAEMDIFQDIIKYNNYILRTESEGVMPNRSLCIYKEAPEHMYLVTHKDLRYEPEEPEQTDVHMDTETNDDATEDNKKTVQNETKEIENETNENSSDFDEAEKDMDFLLDDDETNEITAKKENTIESDNDTVDIKEEENRVETRLVKTYYITKKGLVKYRTKKVPVDEKPVNNANRKSKFCKVSMNALAKEKNPFLKSILSAQKPNNEPLTKADLKNQILEYFTEFAKEDLYKEFKFLGPFEGIEVEAINEFINNLWMCINDGDYLNDDILCVMKDAKCGFAIMEEANGSALIYKTKRQESDT</sequence>
<keyword evidence="4" id="KW-1185">Reference proteome</keyword>
<feature type="compositionally biased region" description="Polar residues" evidence="1">
    <location>
        <begin position="111"/>
        <end position="126"/>
    </location>
</feature>
<organism evidence="3 4">
    <name type="scientific">Chilo suppressalis</name>
    <name type="common">Asiatic rice borer moth</name>
    <dbReference type="NCBI Taxonomy" id="168631"/>
    <lineage>
        <taxon>Eukaryota</taxon>
        <taxon>Metazoa</taxon>
        <taxon>Ecdysozoa</taxon>
        <taxon>Arthropoda</taxon>
        <taxon>Hexapoda</taxon>
        <taxon>Insecta</taxon>
        <taxon>Pterygota</taxon>
        <taxon>Neoptera</taxon>
        <taxon>Endopterygota</taxon>
        <taxon>Lepidoptera</taxon>
        <taxon>Glossata</taxon>
        <taxon>Ditrysia</taxon>
        <taxon>Pyraloidea</taxon>
        <taxon>Crambidae</taxon>
        <taxon>Crambinae</taxon>
        <taxon>Chilo</taxon>
    </lineage>
</organism>
<feature type="compositionally biased region" description="Polar residues" evidence="1">
    <location>
        <begin position="87"/>
        <end position="98"/>
    </location>
</feature>
<evidence type="ECO:0000256" key="1">
    <source>
        <dbReference type="SAM" id="MobiDB-lite"/>
    </source>
</evidence>
<protein>
    <recommendedName>
        <fullName evidence="2">G-patch domain-containing protein</fullName>
    </recommendedName>
</protein>
<dbReference type="Pfam" id="PF01585">
    <property type="entry name" value="G-patch"/>
    <property type="match status" value="1"/>
</dbReference>
<evidence type="ECO:0000259" key="2">
    <source>
        <dbReference type="PROSITE" id="PS50174"/>
    </source>
</evidence>
<gene>
    <name evidence="3" type="ORF">CHILSU_LOCUS7657</name>
</gene>
<accession>A0ABN8EDV3</accession>
<feature type="compositionally biased region" description="Basic and acidic residues" evidence="1">
    <location>
        <begin position="324"/>
        <end position="337"/>
    </location>
</feature>
<feature type="compositionally biased region" description="Basic and acidic residues" evidence="1">
    <location>
        <begin position="68"/>
        <end position="78"/>
    </location>
</feature>
<name>A0ABN8EDV3_CHISP</name>
<dbReference type="EMBL" id="OU963921">
    <property type="protein sequence ID" value="CAH0688601.1"/>
    <property type="molecule type" value="Genomic_DNA"/>
</dbReference>
<dbReference type="PROSITE" id="PS50174">
    <property type="entry name" value="G_PATCH"/>
    <property type="match status" value="1"/>
</dbReference>
<feature type="compositionally biased region" description="Basic and acidic residues" evidence="1">
    <location>
        <begin position="345"/>
        <end position="359"/>
    </location>
</feature>
<feature type="domain" description="G-patch" evidence="2">
    <location>
        <begin position="142"/>
        <end position="190"/>
    </location>
</feature>
<evidence type="ECO:0000313" key="3">
    <source>
        <dbReference type="EMBL" id="CAH0688601.1"/>
    </source>
</evidence>
<reference evidence="3" key="1">
    <citation type="submission" date="2021-12" db="EMBL/GenBank/DDBJ databases">
        <authorList>
            <person name="King R."/>
        </authorList>
    </citation>
    <scope>NUCLEOTIDE SEQUENCE</scope>
</reference>
<dbReference type="Proteomes" id="UP001153292">
    <property type="component" value="Chromosome 28"/>
</dbReference>
<feature type="region of interest" description="Disordered" evidence="1">
    <location>
        <begin position="324"/>
        <end position="371"/>
    </location>
</feature>
<dbReference type="InterPro" id="IPR000467">
    <property type="entry name" value="G_patch_dom"/>
</dbReference>